<accession>A0ABS9WXW1</accession>
<evidence type="ECO:0000259" key="2">
    <source>
        <dbReference type="Pfam" id="PF07715"/>
    </source>
</evidence>
<feature type="signal peptide" evidence="1">
    <location>
        <begin position="1"/>
        <end position="30"/>
    </location>
</feature>
<comment type="caution">
    <text evidence="3">The sequence shown here is derived from an EMBL/GenBank/DDBJ whole genome shotgun (WGS) entry which is preliminary data.</text>
</comment>
<dbReference type="Pfam" id="PF07715">
    <property type="entry name" value="Plug"/>
    <property type="match status" value="1"/>
</dbReference>
<proteinExistence type="predicted"/>
<dbReference type="PANTHER" id="PTHR40980:SF3">
    <property type="entry name" value="TONB-DEPENDENT RECEPTOR-LIKE BETA-BARREL DOMAIN-CONTAINING PROTEIN"/>
    <property type="match status" value="1"/>
</dbReference>
<dbReference type="Gene3D" id="2.170.130.10">
    <property type="entry name" value="TonB-dependent receptor, plug domain"/>
    <property type="match status" value="1"/>
</dbReference>
<organism evidence="3 4">
    <name type="scientific">Colwellia maritima</name>
    <dbReference type="NCBI Taxonomy" id="2912588"/>
    <lineage>
        <taxon>Bacteria</taxon>
        <taxon>Pseudomonadati</taxon>
        <taxon>Pseudomonadota</taxon>
        <taxon>Gammaproteobacteria</taxon>
        <taxon>Alteromonadales</taxon>
        <taxon>Colwelliaceae</taxon>
        <taxon>Colwellia</taxon>
    </lineage>
</organism>
<name>A0ABS9WXW1_9GAMM</name>
<dbReference type="InterPro" id="IPR012910">
    <property type="entry name" value="Plug_dom"/>
</dbReference>
<dbReference type="SUPFAM" id="SSF56935">
    <property type="entry name" value="Porins"/>
    <property type="match status" value="1"/>
</dbReference>
<gene>
    <name evidence="3" type="ORF">L3081_04250</name>
</gene>
<keyword evidence="3" id="KW-0675">Receptor</keyword>
<protein>
    <submittedName>
        <fullName evidence="3">TonB-dependent receptor plug domain-containing protein</fullName>
    </submittedName>
</protein>
<feature type="domain" description="TonB-dependent receptor plug" evidence="2">
    <location>
        <begin position="58"/>
        <end position="176"/>
    </location>
</feature>
<feature type="chain" id="PRO_5045247920" evidence="1">
    <location>
        <begin position="31"/>
        <end position="584"/>
    </location>
</feature>
<reference evidence="3" key="1">
    <citation type="submission" date="2022-01" db="EMBL/GenBank/DDBJ databases">
        <title>Colwellia maritima, isolated from seawater.</title>
        <authorList>
            <person name="Kristyanto S."/>
            <person name="Jung J."/>
            <person name="Jeon C.O."/>
        </authorList>
    </citation>
    <scope>NUCLEOTIDE SEQUENCE</scope>
    <source>
        <strain evidence="3">MSW7</strain>
    </source>
</reference>
<evidence type="ECO:0000256" key="1">
    <source>
        <dbReference type="SAM" id="SignalP"/>
    </source>
</evidence>
<dbReference type="Proteomes" id="UP001139646">
    <property type="component" value="Unassembled WGS sequence"/>
</dbReference>
<dbReference type="InterPro" id="IPR037066">
    <property type="entry name" value="Plug_dom_sf"/>
</dbReference>
<evidence type="ECO:0000313" key="4">
    <source>
        <dbReference type="Proteomes" id="UP001139646"/>
    </source>
</evidence>
<keyword evidence="1" id="KW-0732">Signal</keyword>
<keyword evidence="4" id="KW-1185">Reference proteome</keyword>
<dbReference type="PANTHER" id="PTHR40980">
    <property type="entry name" value="PLUG DOMAIN-CONTAINING PROTEIN"/>
    <property type="match status" value="1"/>
</dbReference>
<dbReference type="EMBL" id="JAKKSL010000001">
    <property type="protein sequence ID" value="MCI2282760.1"/>
    <property type="molecule type" value="Genomic_DNA"/>
</dbReference>
<evidence type="ECO:0000313" key="3">
    <source>
        <dbReference type="EMBL" id="MCI2282760.1"/>
    </source>
</evidence>
<dbReference type="RefSeq" id="WP_242283724.1">
    <property type="nucleotide sequence ID" value="NZ_JAKKSL010000001.1"/>
</dbReference>
<sequence length="584" mass="62189">MNPHNKFKKTLLTKSISLLLGSTVIMPTIAQESPANDDTEIIAVTGIRGSLLNSMNLKRDSEGVVDAISSEDIGKFPSTNLAESLQRIPGVSIDRVNGEGSQITVRGFGADFNQVTLNGRTMPTANVPIVGAGSSGSASGASGRAFDFSNLSSDGVQILEVFKTGRADISSGGIGATVNVVTRRPLGTSGMQGSISAKAIHDTSVDGGSSITPEVGGSFSWANEDNTFGIGFFGGISNRDSAAAGATSSSWNVIPYSEFLGLTTEDTIITNAPTSLDQYVTLPRDSRYQFSEFERERSNGQLVLQFAPSENLSMTADYTFAVNKGVEEKVEFYNWFNRPFTEVVFDDSPVPSTIFIKEKAINKGGGMPQVMRATKDELSSFGFNAEYYLNDTLKITFDGHSSKAEVTPDAPMGYTEINVGLDHKYGNSSTDSAFQSVDYSGAIPVRTVETISGATVIRPEIVASQVASGMRKVTQINEIDQYDLRADWVLDDGANLTVGANYRTQKNVADRTDYQQILGNWGSENPGDVEDLAPGSLETFCISCKFNDHTIGGGTTSVGGATNNEVYAVRGNAADIFAALSPAL</sequence>